<evidence type="ECO:0000256" key="3">
    <source>
        <dbReference type="ARBA" id="ARBA00023163"/>
    </source>
</evidence>
<proteinExistence type="predicted"/>
<dbReference type="Proteomes" id="UP000282170">
    <property type="component" value="Chromosome"/>
</dbReference>
<dbReference type="Pfam" id="PF00440">
    <property type="entry name" value="TetR_N"/>
    <property type="match status" value="1"/>
</dbReference>
<gene>
    <name evidence="6" type="ORF">CNQ36_14660</name>
</gene>
<keyword evidence="1" id="KW-0805">Transcription regulation</keyword>
<reference evidence="6 7" key="1">
    <citation type="submission" date="2017-09" db="EMBL/GenBank/DDBJ databases">
        <authorList>
            <person name="Zhang H."/>
            <person name="Hu S."/>
            <person name="Xu J."/>
            <person name="He Z."/>
        </authorList>
    </citation>
    <scope>NUCLEOTIDE SEQUENCE [LARGE SCALE GENOMIC DNA]</scope>
    <source>
        <strain evidence="6 7">TXX3120</strain>
    </source>
</reference>
<evidence type="ECO:0000256" key="4">
    <source>
        <dbReference type="PROSITE-ProRule" id="PRU00335"/>
    </source>
</evidence>
<feature type="domain" description="HTH tetR-type" evidence="5">
    <location>
        <begin position="23"/>
        <end position="83"/>
    </location>
</feature>
<dbReference type="InterPro" id="IPR009057">
    <property type="entry name" value="Homeodomain-like_sf"/>
</dbReference>
<dbReference type="PANTHER" id="PTHR30055:SF238">
    <property type="entry name" value="MYCOFACTOCIN BIOSYNTHESIS TRANSCRIPTIONAL REGULATOR MFTR-RELATED"/>
    <property type="match status" value="1"/>
</dbReference>
<evidence type="ECO:0000259" key="5">
    <source>
        <dbReference type="PROSITE" id="PS50977"/>
    </source>
</evidence>
<name>A0A494V120_9ACTN</name>
<dbReference type="InterPro" id="IPR050109">
    <property type="entry name" value="HTH-type_TetR-like_transc_reg"/>
</dbReference>
<dbReference type="EMBL" id="CP023407">
    <property type="protein sequence ID" value="AYL36561.1"/>
    <property type="molecule type" value="Genomic_DNA"/>
</dbReference>
<keyword evidence="3" id="KW-0804">Transcription</keyword>
<dbReference type="Gene3D" id="1.10.357.10">
    <property type="entry name" value="Tetracycline Repressor, domain 2"/>
    <property type="match status" value="1"/>
</dbReference>
<evidence type="ECO:0000256" key="2">
    <source>
        <dbReference type="ARBA" id="ARBA00023125"/>
    </source>
</evidence>
<dbReference type="SUPFAM" id="SSF46689">
    <property type="entry name" value="Homeodomain-like"/>
    <property type="match status" value="1"/>
</dbReference>
<dbReference type="InterPro" id="IPR001647">
    <property type="entry name" value="HTH_TetR"/>
</dbReference>
<dbReference type="RefSeq" id="WP_121546345.1">
    <property type="nucleotide sequence ID" value="NZ_CP023407.1"/>
</dbReference>
<dbReference type="PRINTS" id="PR00455">
    <property type="entry name" value="HTHTETR"/>
</dbReference>
<dbReference type="AlphaFoldDB" id="A0A494V120"/>
<feature type="DNA-binding region" description="H-T-H motif" evidence="4">
    <location>
        <begin position="46"/>
        <end position="65"/>
    </location>
</feature>
<dbReference type="GO" id="GO:0000976">
    <property type="term" value="F:transcription cis-regulatory region binding"/>
    <property type="evidence" value="ECO:0007669"/>
    <property type="project" value="TreeGrafter"/>
</dbReference>
<evidence type="ECO:0000313" key="7">
    <source>
        <dbReference type="Proteomes" id="UP000282170"/>
    </source>
</evidence>
<keyword evidence="7" id="KW-1185">Reference proteome</keyword>
<dbReference type="GeneID" id="93884065"/>
<keyword evidence="2 4" id="KW-0238">DNA-binding</keyword>
<accession>A0A494V120</accession>
<sequence length="227" mass="24217">MSSTTPTPPPPPPAVSLTERRKAETRMEIARVAAGLFVRQGLRATRAEDIAQAAGVAPRTFYRYFASKEEAIGPLYADGARRWVEAVRAAPAGRPLPRVLEDAARHTLTPGRLVSEASFGWARTLIRLAEADPALRRVWAEACRAAERQLAEVLAERLTAAQVPTGADNVAARSRLDFTAAVASAAVRTAMESWASGDGPSEGPQGPADLAIANLAALRDFPWEPSA</sequence>
<evidence type="ECO:0000313" key="6">
    <source>
        <dbReference type="EMBL" id="AYL36561.1"/>
    </source>
</evidence>
<dbReference type="PANTHER" id="PTHR30055">
    <property type="entry name" value="HTH-TYPE TRANSCRIPTIONAL REGULATOR RUTR"/>
    <property type="match status" value="1"/>
</dbReference>
<dbReference type="GO" id="GO:0003700">
    <property type="term" value="F:DNA-binding transcription factor activity"/>
    <property type="evidence" value="ECO:0007669"/>
    <property type="project" value="TreeGrafter"/>
</dbReference>
<dbReference type="PROSITE" id="PS50977">
    <property type="entry name" value="HTH_TETR_2"/>
    <property type="match status" value="1"/>
</dbReference>
<evidence type="ECO:0000256" key="1">
    <source>
        <dbReference type="ARBA" id="ARBA00023015"/>
    </source>
</evidence>
<dbReference type="KEGG" id="sfug:CNQ36_14660"/>
<organism evidence="6 7">
    <name type="scientific">Streptomyces fungicidicus</name>
    <dbReference type="NCBI Taxonomy" id="68203"/>
    <lineage>
        <taxon>Bacteria</taxon>
        <taxon>Bacillati</taxon>
        <taxon>Actinomycetota</taxon>
        <taxon>Actinomycetes</taxon>
        <taxon>Kitasatosporales</taxon>
        <taxon>Streptomycetaceae</taxon>
        <taxon>Streptomyces</taxon>
    </lineage>
</organism>
<protein>
    <submittedName>
        <fullName evidence="6">TetR family transcriptional regulator</fullName>
    </submittedName>
</protein>